<gene>
    <name evidence="3" type="ORF">NGF19_24030</name>
</gene>
<dbReference type="EMBL" id="JAMWMR010000025">
    <property type="protein sequence ID" value="MCN9243810.1"/>
    <property type="molecule type" value="Genomic_DNA"/>
</dbReference>
<proteinExistence type="predicted"/>
<feature type="region of interest" description="Disordered" evidence="1">
    <location>
        <begin position="37"/>
        <end position="63"/>
    </location>
</feature>
<feature type="chain" id="PRO_5045800144" evidence="2">
    <location>
        <begin position="35"/>
        <end position="200"/>
    </location>
</feature>
<sequence length="200" mass="20577">MRTSATHTAQGRYARLRLLAAAVTAGAISLTTLTACGSSDDSSSSSSSSPSSTASTPAKAAAPVTVQDPWAKAADSGMTAVFGTLVNTTDSKVTVVSATSTVSKKTELHEVADVEGKPVMRPKKGGFVIPAQGNHQLQPGADHLMLMGLDKAVKPGDEVTVTLTLKDGKTVRFTAVAKAFAGGKENYSSGMDSDMKMKKD</sequence>
<feature type="signal peptide" evidence="2">
    <location>
        <begin position="1"/>
        <end position="34"/>
    </location>
</feature>
<dbReference type="SUPFAM" id="SSF110087">
    <property type="entry name" value="DR1885-like metal-binding protein"/>
    <property type="match status" value="1"/>
</dbReference>
<dbReference type="InterPro" id="IPR058248">
    <property type="entry name" value="Lxx211020-like"/>
</dbReference>
<evidence type="ECO:0000256" key="2">
    <source>
        <dbReference type="SAM" id="SignalP"/>
    </source>
</evidence>
<comment type="caution">
    <text evidence="3">The sequence shown here is derived from an EMBL/GenBank/DDBJ whole genome shotgun (WGS) entry which is preliminary data.</text>
</comment>
<dbReference type="InterPro" id="IPR036182">
    <property type="entry name" value="PCuAC_sf"/>
</dbReference>
<dbReference type="PANTHER" id="PTHR36302:SF1">
    <property type="entry name" value="COPPER CHAPERONE PCU(A)C"/>
    <property type="match status" value="1"/>
</dbReference>
<protein>
    <submittedName>
        <fullName evidence="3">Copper chaperone PCu(A)C</fullName>
    </submittedName>
</protein>
<organism evidence="3 4">
    <name type="scientific">Streptomyces macrolidinus</name>
    <dbReference type="NCBI Taxonomy" id="2952607"/>
    <lineage>
        <taxon>Bacteria</taxon>
        <taxon>Bacillati</taxon>
        <taxon>Actinomycetota</taxon>
        <taxon>Actinomycetes</taxon>
        <taxon>Kitasatosporales</taxon>
        <taxon>Streptomycetaceae</taxon>
        <taxon>Streptomyces</taxon>
    </lineage>
</organism>
<dbReference type="Pfam" id="PF04314">
    <property type="entry name" value="PCuAC"/>
    <property type="match status" value="1"/>
</dbReference>
<feature type="compositionally biased region" description="Low complexity" evidence="1">
    <location>
        <begin position="38"/>
        <end position="58"/>
    </location>
</feature>
<dbReference type="Proteomes" id="UP001523219">
    <property type="component" value="Unassembled WGS sequence"/>
</dbReference>
<keyword evidence="2" id="KW-0732">Signal</keyword>
<dbReference type="RefSeq" id="WP_252427359.1">
    <property type="nucleotide sequence ID" value="NZ_JAMWMR010000025.1"/>
</dbReference>
<keyword evidence="4" id="KW-1185">Reference proteome</keyword>
<dbReference type="Gene3D" id="2.60.40.1890">
    <property type="entry name" value="PCu(A)C copper chaperone"/>
    <property type="match status" value="1"/>
</dbReference>
<evidence type="ECO:0000313" key="4">
    <source>
        <dbReference type="Proteomes" id="UP001523219"/>
    </source>
</evidence>
<dbReference type="PANTHER" id="PTHR36302">
    <property type="entry name" value="BLR7088 PROTEIN"/>
    <property type="match status" value="1"/>
</dbReference>
<evidence type="ECO:0000256" key="1">
    <source>
        <dbReference type="SAM" id="MobiDB-lite"/>
    </source>
</evidence>
<evidence type="ECO:0000313" key="3">
    <source>
        <dbReference type="EMBL" id="MCN9243810.1"/>
    </source>
</evidence>
<dbReference type="InterPro" id="IPR007410">
    <property type="entry name" value="LpqE-like"/>
</dbReference>
<accession>A0ABT0ZJV6</accession>
<reference evidence="3 4" key="1">
    <citation type="submission" date="2022-05" db="EMBL/GenBank/DDBJ databases">
        <title>Streptomyces sp. nov. RY43-2 isolated from soil of a peat swamp forest.</title>
        <authorList>
            <person name="Kanchanasin P."/>
            <person name="Tanasupawat S."/>
            <person name="Phongsopitanun W."/>
        </authorList>
    </citation>
    <scope>NUCLEOTIDE SEQUENCE [LARGE SCALE GENOMIC DNA]</scope>
    <source>
        <strain evidence="3 4">RY43-2</strain>
    </source>
</reference>
<name>A0ABT0ZJV6_9ACTN</name>